<dbReference type="InParanoid" id="A0A5J5F8P6"/>
<evidence type="ECO:0000256" key="1">
    <source>
        <dbReference type="SAM" id="Phobius"/>
    </source>
</evidence>
<comment type="caution">
    <text evidence="2">The sequence shown here is derived from an EMBL/GenBank/DDBJ whole genome shotgun (WGS) entry which is preliminary data.</text>
</comment>
<dbReference type="Proteomes" id="UP000326924">
    <property type="component" value="Unassembled WGS sequence"/>
</dbReference>
<keyword evidence="1" id="KW-0472">Membrane</keyword>
<keyword evidence="1" id="KW-0812">Transmembrane</keyword>
<evidence type="ECO:0000313" key="2">
    <source>
        <dbReference type="EMBL" id="KAA8913424.1"/>
    </source>
</evidence>
<feature type="transmembrane region" description="Helical" evidence="1">
    <location>
        <begin position="164"/>
        <end position="193"/>
    </location>
</feature>
<dbReference type="EMBL" id="VXIS01000015">
    <property type="protein sequence ID" value="KAA8913424.1"/>
    <property type="molecule type" value="Genomic_DNA"/>
</dbReference>
<dbReference type="AlphaFoldDB" id="A0A5J5F8P6"/>
<protein>
    <submittedName>
        <fullName evidence="2">Uncharacterized protein</fullName>
    </submittedName>
</protein>
<organism evidence="2 3">
    <name type="scientific">Sphaerosporella brunnea</name>
    <dbReference type="NCBI Taxonomy" id="1250544"/>
    <lineage>
        <taxon>Eukaryota</taxon>
        <taxon>Fungi</taxon>
        <taxon>Dikarya</taxon>
        <taxon>Ascomycota</taxon>
        <taxon>Pezizomycotina</taxon>
        <taxon>Pezizomycetes</taxon>
        <taxon>Pezizales</taxon>
        <taxon>Pyronemataceae</taxon>
        <taxon>Sphaerosporella</taxon>
    </lineage>
</organism>
<accession>A0A5J5F8P6</accession>
<proteinExistence type="predicted"/>
<name>A0A5J5F8P6_9PEZI</name>
<keyword evidence="3" id="KW-1185">Reference proteome</keyword>
<sequence length="213" mass="23676">MIFFPCCGISSHRSPYHASLLSAGSVIPYQCHRNERSGGTCKTLRWRIDVYKAAAAAASPLTLDKRKPRRLRRSRMSVENEARWVAGGGGGGMFLHARFFFLIQHGYAVSPPNIFDNGGGDDAVGTSCSCSCLSCKQTIGRGRKRQRNTPTIHHAHPHSRTCRIVAVSIVPLIFQYFVTFCRFFILFFFYFGFLRCWPLGPLSGCLSSDATTA</sequence>
<keyword evidence="1" id="KW-1133">Transmembrane helix</keyword>
<reference evidence="2 3" key="1">
    <citation type="submission" date="2019-09" db="EMBL/GenBank/DDBJ databases">
        <title>Draft genome of the ectomycorrhizal ascomycete Sphaerosporella brunnea.</title>
        <authorList>
            <consortium name="DOE Joint Genome Institute"/>
            <person name="Benucci G.M."/>
            <person name="Marozzi G."/>
            <person name="Antonielli L."/>
            <person name="Sanchez S."/>
            <person name="Marco P."/>
            <person name="Wang X."/>
            <person name="Falini L.B."/>
            <person name="Barry K."/>
            <person name="Haridas S."/>
            <person name="Lipzen A."/>
            <person name="Labutti K."/>
            <person name="Grigoriev I.V."/>
            <person name="Murat C."/>
            <person name="Martin F."/>
            <person name="Albertini E."/>
            <person name="Donnini D."/>
            <person name="Bonito G."/>
        </authorList>
    </citation>
    <scope>NUCLEOTIDE SEQUENCE [LARGE SCALE GENOMIC DNA]</scope>
    <source>
        <strain evidence="2 3">Sb_GMNB300</strain>
    </source>
</reference>
<gene>
    <name evidence="2" type="ORF">FN846DRAFT_133590</name>
</gene>
<evidence type="ECO:0000313" key="3">
    <source>
        <dbReference type="Proteomes" id="UP000326924"/>
    </source>
</evidence>